<dbReference type="Proteomes" id="UP000828048">
    <property type="component" value="Chromosome 6"/>
</dbReference>
<keyword evidence="2" id="KW-1185">Reference proteome</keyword>
<accession>A0ACB7XDY6</accession>
<dbReference type="EMBL" id="CM037156">
    <property type="protein sequence ID" value="KAH7838589.1"/>
    <property type="molecule type" value="Genomic_DNA"/>
</dbReference>
<organism evidence="1 2">
    <name type="scientific">Vaccinium darrowii</name>
    <dbReference type="NCBI Taxonomy" id="229202"/>
    <lineage>
        <taxon>Eukaryota</taxon>
        <taxon>Viridiplantae</taxon>
        <taxon>Streptophyta</taxon>
        <taxon>Embryophyta</taxon>
        <taxon>Tracheophyta</taxon>
        <taxon>Spermatophyta</taxon>
        <taxon>Magnoliopsida</taxon>
        <taxon>eudicotyledons</taxon>
        <taxon>Gunneridae</taxon>
        <taxon>Pentapetalae</taxon>
        <taxon>asterids</taxon>
        <taxon>Ericales</taxon>
        <taxon>Ericaceae</taxon>
        <taxon>Vaccinioideae</taxon>
        <taxon>Vaccinieae</taxon>
        <taxon>Vaccinium</taxon>
    </lineage>
</organism>
<proteinExistence type="predicted"/>
<gene>
    <name evidence="1" type="ORF">Vadar_028700</name>
</gene>
<comment type="caution">
    <text evidence="1">The sequence shown here is derived from an EMBL/GenBank/DDBJ whole genome shotgun (WGS) entry which is preliminary data.</text>
</comment>
<evidence type="ECO:0000313" key="2">
    <source>
        <dbReference type="Proteomes" id="UP000828048"/>
    </source>
</evidence>
<name>A0ACB7XDY6_9ERIC</name>
<protein>
    <submittedName>
        <fullName evidence="1">Uncharacterized protein</fullName>
    </submittedName>
</protein>
<evidence type="ECO:0000313" key="1">
    <source>
        <dbReference type="EMBL" id="KAH7838589.1"/>
    </source>
</evidence>
<sequence length="297" mass="34197">MVSKNPYVLFNCVEKTLKPKIDFFRSVGCSGADMVRILTLAPYILNGSVKNHLIPSFELLRTIFGSQQNAADAIIRRPPIIGRERWSKNFAINVEFLRTIGIPITQVMKMLNRSAACVVATNAPHRFRKDVEFVMEMGFDPSLSFFVHALDAKGFLSELGWEDRLKFFRSLGFSNEETIHMFKKQPSTLLSSKDKIREAVEFYINRFHWSPTQLSKKPNILLYSLGKRIIPRCSVLQILVSRSMIDKSVMVSSLLVMTEGDFLEKFITNYKDEVPELLDAYQGKLKFDEYNFDPWTN</sequence>
<reference evidence="1 2" key="1">
    <citation type="journal article" date="2021" name="Hortic Res">
        <title>High-quality reference genome and annotation aids understanding of berry development for evergreen blueberry (Vaccinium darrowii).</title>
        <authorList>
            <person name="Yu J."/>
            <person name="Hulse-Kemp A.M."/>
            <person name="Babiker E."/>
            <person name="Staton M."/>
        </authorList>
    </citation>
    <scope>NUCLEOTIDE SEQUENCE [LARGE SCALE GENOMIC DNA]</scope>
    <source>
        <strain evidence="2">cv. NJ 8807/NJ 8810</strain>
        <tissue evidence="1">Young leaf</tissue>
    </source>
</reference>